<dbReference type="InterPro" id="IPR036890">
    <property type="entry name" value="HATPase_C_sf"/>
</dbReference>
<dbReference type="InterPro" id="IPR003661">
    <property type="entry name" value="HisK_dim/P_dom"/>
</dbReference>
<dbReference type="Pfam" id="PF02518">
    <property type="entry name" value="HATPase_c"/>
    <property type="match status" value="1"/>
</dbReference>
<protein>
    <recommendedName>
        <fullName evidence="10">Sensory/regulatory protein RpfC</fullName>
        <ecNumber evidence="2">2.7.13.3</ecNumber>
    </recommendedName>
</protein>
<dbReference type="FunFam" id="3.30.565.10:FF:000010">
    <property type="entry name" value="Sensor histidine kinase RcsC"/>
    <property type="match status" value="1"/>
</dbReference>
<dbReference type="Gene3D" id="1.10.287.130">
    <property type="match status" value="1"/>
</dbReference>
<dbReference type="InterPro" id="IPR005467">
    <property type="entry name" value="His_kinase_dom"/>
</dbReference>
<dbReference type="GO" id="GO:0005524">
    <property type="term" value="F:ATP binding"/>
    <property type="evidence" value="ECO:0007669"/>
    <property type="project" value="UniProtKB-KW"/>
</dbReference>
<keyword evidence="7" id="KW-0067">ATP-binding</keyword>
<evidence type="ECO:0000256" key="5">
    <source>
        <dbReference type="ARBA" id="ARBA00022741"/>
    </source>
</evidence>
<evidence type="ECO:0000256" key="6">
    <source>
        <dbReference type="ARBA" id="ARBA00022777"/>
    </source>
</evidence>
<organism evidence="11 12">
    <name type="scientific">Sphingobacterium psychroaquaticum</name>
    <dbReference type="NCBI Taxonomy" id="561061"/>
    <lineage>
        <taxon>Bacteria</taxon>
        <taxon>Pseudomonadati</taxon>
        <taxon>Bacteroidota</taxon>
        <taxon>Sphingobacteriia</taxon>
        <taxon>Sphingobacteriales</taxon>
        <taxon>Sphingobacteriaceae</taxon>
        <taxon>Sphingobacterium</taxon>
    </lineage>
</organism>
<evidence type="ECO:0000256" key="2">
    <source>
        <dbReference type="ARBA" id="ARBA00012438"/>
    </source>
</evidence>
<evidence type="ECO:0000313" key="12">
    <source>
        <dbReference type="Proteomes" id="UP000192980"/>
    </source>
</evidence>
<dbReference type="SUPFAM" id="SSF52172">
    <property type="entry name" value="CheY-like"/>
    <property type="match status" value="2"/>
</dbReference>
<dbReference type="InterPro" id="IPR011006">
    <property type="entry name" value="CheY-like_superfamily"/>
</dbReference>
<dbReference type="RefSeq" id="WP_085474413.1">
    <property type="nucleotide sequence ID" value="NZ_CP038029.1"/>
</dbReference>
<keyword evidence="5" id="KW-0547">Nucleotide-binding</keyword>
<dbReference type="Pfam" id="PF00072">
    <property type="entry name" value="Response_reg"/>
    <property type="match status" value="2"/>
</dbReference>
<dbReference type="InterPro" id="IPR004358">
    <property type="entry name" value="Sig_transdc_His_kin-like_C"/>
</dbReference>
<keyword evidence="4" id="KW-0808">Transferase</keyword>
<sequence length="539" mass="60550">MKNVNLLVLDDKEENIISLSALLSQIDHINIISSTDPNEALKICWKNDISIALVDVQMPEINGFEFVSLLKSNPKTSHITAIMVTAISKEDKYLLKGLESGAVDYLYKPLNPEITIAKVTSFVKQIHIQEEIKQKNIALEESKKQLIIAKEEAEEARKSKEIFLANMSHEIRTPINGIMGIIHILKESNLDEQQRDWLNRLDNVSDSLLLIVNDILDISKIDSGMMKIEQESFSIKQKLLDINDLFKIKAEDKKLSFEVEVDPKLPDHIKSDPLRLQQIIFNFISNSLKFTETGKITLRVDVVDQRDNKHRIKFTVKDTGIGIKEEALQKIFLAFEQGDDGITKKFGGTGLGLAIVKRLAHLLGGQVTAKSVFGEGSEFSFEADFDNGEELTTAKQIDKQIMLKLDNFSGKKVLVAEDNDLNSFMLVHMLESWGCAVDTVKNGKQAVEYTTRNNYDLIMMDTHMPIMSGFEAIREIRNHPETSKRSTPIITISASVLEHEQAAAYEAGADAVVGKPFNPTDLHAKITELIYNNKVTSIL</sequence>
<dbReference type="SMART" id="SM00387">
    <property type="entry name" value="HATPase_c"/>
    <property type="match status" value="1"/>
</dbReference>
<keyword evidence="6 11" id="KW-0418">Kinase</keyword>
<gene>
    <name evidence="11" type="ORF">SAMN05660862_3733</name>
</gene>
<dbReference type="CDD" id="cd00082">
    <property type="entry name" value="HisKA"/>
    <property type="match status" value="1"/>
</dbReference>
<dbReference type="InterPro" id="IPR003594">
    <property type="entry name" value="HATPase_dom"/>
</dbReference>
<evidence type="ECO:0000256" key="8">
    <source>
        <dbReference type="ARBA" id="ARBA00023012"/>
    </source>
</evidence>
<dbReference type="PANTHER" id="PTHR45339:SF1">
    <property type="entry name" value="HYBRID SIGNAL TRANSDUCTION HISTIDINE KINASE J"/>
    <property type="match status" value="1"/>
</dbReference>
<name>A0A1X7L982_9SPHI</name>
<dbReference type="InterPro" id="IPR001789">
    <property type="entry name" value="Sig_transdc_resp-reg_receiver"/>
</dbReference>
<dbReference type="SMART" id="SM00448">
    <property type="entry name" value="REC"/>
    <property type="match status" value="2"/>
</dbReference>
<evidence type="ECO:0000256" key="10">
    <source>
        <dbReference type="ARBA" id="ARBA00068150"/>
    </source>
</evidence>
<keyword evidence="3" id="KW-0597">Phosphoprotein</keyword>
<dbReference type="Pfam" id="PF00512">
    <property type="entry name" value="HisKA"/>
    <property type="match status" value="1"/>
</dbReference>
<comment type="subunit">
    <text evidence="9">At low DSF concentrations, interacts with RpfF.</text>
</comment>
<comment type="catalytic activity">
    <reaction evidence="1">
        <text>ATP + protein L-histidine = ADP + protein N-phospho-L-histidine.</text>
        <dbReference type="EC" id="2.7.13.3"/>
    </reaction>
</comment>
<keyword evidence="8" id="KW-0902">Two-component regulatory system</keyword>
<dbReference type="OrthoDB" id="9781208at2"/>
<evidence type="ECO:0000256" key="4">
    <source>
        <dbReference type="ARBA" id="ARBA00022679"/>
    </source>
</evidence>
<evidence type="ECO:0000313" key="11">
    <source>
        <dbReference type="EMBL" id="SMG50044.1"/>
    </source>
</evidence>
<accession>A0A1X7L982</accession>
<dbReference type="SUPFAM" id="SSF55874">
    <property type="entry name" value="ATPase domain of HSP90 chaperone/DNA topoisomerase II/histidine kinase"/>
    <property type="match status" value="1"/>
</dbReference>
<dbReference type="Proteomes" id="UP000192980">
    <property type="component" value="Unassembled WGS sequence"/>
</dbReference>
<evidence type="ECO:0000256" key="3">
    <source>
        <dbReference type="ARBA" id="ARBA00022553"/>
    </source>
</evidence>
<dbReference type="Gene3D" id="3.40.50.2300">
    <property type="match status" value="2"/>
</dbReference>
<dbReference type="GO" id="GO:0000155">
    <property type="term" value="F:phosphorelay sensor kinase activity"/>
    <property type="evidence" value="ECO:0007669"/>
    <property type="project" value="InterPro"/>
</dbReference>
<dbReference type="SMART" id="SM00388">
    <property type="entry name" value="HisKA"/>
    <property type="match status" value="1"/>
</dbReference>
<dbReference type="EC" id="2.7.13.3" evidence="2"/>
<dbReference type="AlphaFoldDB" id="A0A1X7L982"/>
<evidence type="ECO:0000256" key="1">
    <source>
        <dbReference type="ARBA" id="ARBA00000085"/>
    </source>
</evidence>
<dbReference type="PANTHER" id="PTHR45339">
    <property type="entry name" value="HYBRID SIGNAL TRANSDUCTION HISTIDINE KINASE J"/>
    <property type="match status" value="1"/>
</dbReference>
<dbReference type="EMBL" id="FXAU01000008">
    <property type="protein sequence ID" value="SMG50044.1"/>
    <property type="molecule type" value="Genomic_DNA"/>
</dbReference>
<dbReference type="PROSITE" id="PS50109">
    <property type="entry name" value="HIS_KIN"/>
    <property type="match status" value="1"/>
</dbReference>
<dbReference type="InterPro" id="IPR036097">
    <property type="entry name" value="HisK_dim/P_sf"/>
</dbReference>
<reference evidence="11 12" key="1">
    <citation type="submission" date="2017-04" db="EMBL/GenBank/DDBJ databases">
        <authorList>
            <person name="Afonso C.L."/>
            <person name="Miller P.J."/>
            <person name="Scott M.A."/>
            <person name="Spackman E."/>
            <person name="Goraichik I."/>
            <person name="Dimitrov K.M."/>
            <person name="Suarez D.L."/>
            <person name="Swayne D.E."/>
        </authorList>
    </citation>
    <scope>NUCLEOTIDE SEQUENCE [LARGE SCALE GENOMIC DNA]</scope>
    <source>
        <strain evidence="11 12">DSM 22418</strain>
    </source>
</reference>
<dbReference type="SUPFAM" id="SSF47384">
    <property type="entry name" value="Homodimeric domain of signal transducing histidine kinase"/>
    <property type="match status" value="1"/>
</dbReference>
<dbReference type="PRINTS" id="PR00344">
    <property type="entry name" value="BCTRLSENSOR"/>
</dbReference>
<dbReference type="STRING" id="561061.SAMN05660862_3733"/>
<dbReference type="CDD" id="cd17546">
    <property type="entry name" value="REC_hyHK_CKI1_RcsC-like"/>
    <property type="match status" value="1"/>
</dbReference>
<dbReference type="FunFam" id="1.10.287.130:FF:000002">
    <property type="entry name" value="Two-component osmosensing histidine kinase"/>
    <property type="match status" value="1"/>
</dbReference>
<dbReference type="PROSITE" id="PS50110">
    <property type="entry name" value="RESPONSE_REGULATORY"/>
    <property type="match status" value="2"/>
</dbReference>
<evidence type="ECO:0000256" key="9">
    <source>
        <dbReference type="ARBA" id="ARBA00064003"/>
    </source>
</evidence>
<proteinExistence type="predicted"/>
<dbReference type="CDD" id="cd16922">
    <property type="entry name" value="HATPase_EvgS-ArcB-TorS-like"/>
    <property type="match status" value="1"/>
</dbReference>
<evidence type="ECO:0000256" key="7">
    <source>
        <dbReference type="ARBA" id="ARBA00022840"/>
    </source>
</evidence>
<dbReference type="Gene3D" id="3.30.565.10">
    <property type="entry name" value="Histidine kinase-like ATPase, C-terminal domain"/>
    <property type="match status" value="1"/>
</dbReference>
<keyword evidence="12" id="KW-1185">Reference proteome</keyword>